<evidence type="ECO:0000313" key="2">
    <source>
        <dbReference type="EMBL" id="QCD79056.1"/>
    </source>
</evidence>
<reference evidence="2 3" key="1">
    <citation type="submission" date="2019-04" db="EMBL/GenBank/DDBJ databases">
        <title>An improved genome assembly and genetic linkage map for asparagus bean, Vigna unguiculata ssp. sesquipedialis.</title>
        <authorList>
            <person name="Xia Q."/>
            <person name="Zhang R."/>
            <person name="Dong Y."/>
        </authorList>
    </citation>
    <scope>NUCLEOTIDE SEQUENCE [LARGE SCALE GENOMIC DNA]</scope>
    <source>
        <tissue evidence="2">Leaf</tissue>
    </source>
</reference>
<proteinExistence type="predicted"/>
<dbReference type="EMBL" id="CP039345">
    <property type="protein sequence ID" value="QCD79056.1"/>
    <property type="molecule type" value="Genomic_DNA"/>
</dbReference>
<gene>
    <name evidence="2" type="ORF">DEO72_LG1g2693</name>
</gene>
<dbReference type="AlphaFoldDB" id="A0A4D6KLX7"/>
<evidence type="ECO:0000313" key="3">
    <source>
        <dbReference type="Proteomes" id="UP000501690"/>
    </source>
</evidence>
<organism evidence="2 3">
    <name type="scientific">Vigna unguiculata</name>
    <name type="common">Cowpea</name>
    <dbReference type="NCBI Taxonomy" id="3917"/>
    <lineage>
        <taxon>Eukaryota</taxon>
        <taxon>Viridiplantae</taxon>
        <taxon>Streptophyta</taxon>
        <taxon>Embryophyta</taxon>
        <taxon>Tracheophyta</taxon>
        <taxon>Spermatophyta</taxon>
        <taxon>Magnoliopsida</taxon>
        <taxon>eudicotyledons</taxon>
        <taxon>Gunneridae</taxon>
        <taxon>Pentapetalae</taxon>
        <taxon>rosids</taxon>
        <taxon>fabids</taxon>
        <taxon>Fabales</taxon>
        <taxon>Fabaceae</taxon>
        <taxon>Papilionoideae</taxon>
        <taxon>50 kb inversion clade</taxon>
        <taxon>NPAAA clade</taxon>
        <taxon>indigoferoid/millettioid clade</taxon>
        <taxon>Phaseoleae</taxon>
        <taxon>Vigna</taxon>
    </lineage>
</organism>
<protein>
    <submittedName>
        <fullName evidence="2">Uncharacterized protein</fullName>
    </submittedName>
</protein>
<dbReference type="Proteomes" id="UP000501690">
    <property type="component" value="Linkage Group LG1"/>
</dbReference>
<evidence type="ECO:0000256" key="1">
    <source>
        <dbReference type="SAM" id="MobiDB-lite"/>
    </source>
</evidence>
<feature type="region of interest" description="Disordered" evidence="1">
    <location>
        <begin position="96"/>
        <end position="165"/>
    </location>
</feature>
<keyword evidence="3" id="KW-1185">Reference proteome</keyword>
<sequence length="165" mass="17986">MNSDSDSEVRIFGCFVLDPCGSACWATSLNQTYPRRSSTRSTALAASCPVASYSAGSPSKQVSAPETHPSPVAYYFSYIVVAYSASWSSYCSRASFHSSSLRPRRSSDKASDSAPDEADARAATRESADAEVSAEQRQSIPQENQPNPYHRKAEKEKLYPPPMNK</sequence>
<feature type="compositionally biased region" description="Basic and acidic residues" evidence="1">
    <location>
        <begin position="118"/>
        <end position="128"/>
    </location>
</feature>
<feature type="compositionally biased region" description="Polar residues" evidence="1">
    <location>
        <begin position="135"/>
        <end position="147"/>
    </location>
</feature>
<name>A0A4D6KLX7_VIGUN</name>
<accession>A0A4D6KLX7</accession>